<dbReference type="CDD" id="cd06114">
    <property type="entry name" value="EcCS_like"/>
    <property type="match status" value="1"/>
</dbReference>
<dbReference type="PIRSF" id="PIRSF001369">
    <property type="entry name" value="Citrate_synth"/>
    <property type="match status" value="1"/>
</dbReference>
<dbReference type="InterPro" id="IPR010953">
    <property type="entry name" value="Citrate_synthase_typ-I"/>
</dbReference>
<evidence type="ECO:0000256" key="2">
    <source>
        <dbReference type="ARBA" id="ARBA00010566"/>
    </source>
</evidence>
<dbReference type="InterPro" id="IPR024176">
    <property type="entry name" value="Citrate_synthase_bac-typ"/>
</dbReference>
<dbReference type="AlphaFoldDB" id="A0A328YLB6"/>
<dbReference type="InterPro" id="IPR016143">
    <property type="entry name" value="Citrate_synth-like_sm_a-sub"/>
</dbReference>
<evidence type="ECO:0000256" key="8">
    <source>
        <dbReference type="PIRSR" id="PIRSR001369-1"/>
    </source>
</evidence>
<dbReference type="Gene3D" id="2.20.28.60">
    <property type="match status" value="1"/>
</dbReference>
<dbReference type="Gene3D" id="1.10.230.10">
    <property type="entry name" value="Cytochrome P450-Terp, domain 2"/>
    <property type="match status" value="1"/>
</dbReference>
<organism evidence="11 12">
    <name type="scientific">Flavobacterium aciduliphilum</name>
    <dbReference type="NCBI Taxonomy" id="1101402"/>
    <lineage>
        <taxon>Bacteria</taxon>
        <taxon>Pseudomonadati</taxon>
        <taxon>Bacteroidota</taxon>
        <taxon>Flavobacteriia</taxon>
        <taxon>Flavobacteriales</taxon>
        <taxon>Flavobacteriaceae</taxon>
        <taxon>Flavobacterium</taxon>
    </lineage>
</organism>
<evidence type="ECO:0000256" key="6">
    <source>
        <dbReference type="NCBIfam" id="TIGR01798"/>
    </source>
</evidence>
<dbReference type="InterPro" id="IPR002020">
    <property type="entry name" value="Citrate_synthase"/>
</dbReference>
<dbReference type="Gene3D" id="1.10.580.10">
    <property type="entry name" value="Citrate Synthase, domain 1"/>
    <property type="match status" value="1"/>
</dbReference>
<keyword evidence="4 7" id="KW-0808">Transferase</keyword>
<dbReference type="InterPro" id="IPR019810">
    <property type="entry name" value="Citrate_synthase_AS"/>
</dbReference>
<keyword evidence="12" id="KW-1185">Reference proteome</keyword>
<feature type="active site" evidence="8">
    <location>
        <position position="306"/>
    </location>
</feature>
<reference evidence="11 12" key="1">
    <citation type="submission" date="2018-06" db="EMBL/GenBank/DDBJ databases">
        <title>Genomic Encyclopedia of Archaeal and Bacterial Type Strains, Phase II (KMG-II): from individual species to whole genera.</title>
        <authorList>
            <person name="Goeker M."/>
        </authorList>
    </citation>
    <scope>NUCLEOTIDE SEQUENCE [LARGE SCALE GENOMIC DNA]</scope>
    <source>
        <strain evidence="11 12">DSM 25663</strain>
    </source>
</reference>
<dbReference type="Proteomes" id="UP000248840">
    <property type="component" value="Unassembled WGS sequence"/>
</dbReference>
<dbReference type="GO" id="GO:0006099">
    <property type="term" value="P:tricarboxylic acid cycle"/>
    <property type="evidence" value="ECO:0007669"/>
    <property type="project" value="UniProtKB-UniRule"/>
</dbReference>
<dbReference type="PANTHER" id="PTHR42871">
    <property type="entry name" value="CITRATE SYNTHASE"/>
    <property type="match status" value="1"/>
</dbReference>
<dbReference type="SUPFAM" id="SSF48256">
    <property type="entry name" value="Citrate synthase"/>
    <property type="match status" value="1"/>
</dbReference>
<evidence type="ECO:0000313" key="11">
    <source>
        <dbReference type="EMBL" id="RAR74330.1"/>
    </source>
</evidence>
<dbReference type="GO" id="GO:0005737">
    <property type="term" value="C:cytoplasm"/>
    <property type="evidence" value="ECO:0007669"/>
    <property type="project" value="InterPro"/>
</dbReference>
<comment type="pathway">
    <text evidence="1 9">Carbohydrate metabolism; tricarboxylic acid cycle; isocitrate from oxaloacetate: step 1/2.</text>
</comment>
<dbReference type="PANTHER" id="PTHR42871:SF1">
    <property type="entry name" value="CITRATE SYNTHASE"/>
    <property type="match status" value="1"/>
</dbReference>
<evidence type="ECO:0000256" key="5">
    <source>
        <dbReference type="ARBA" id="ARBA00049288"/>
    </source>
</evidence>
<evidence type="ECO:0000256" key="1">
    <source>
        <dbReference type="ARBA" id="ARBA00004751"/>
    </source>
</evidence>
<comment type="catalytic activity">
    <reaction evidence="5 9">
        <text>oxaloacetate + acetyl-CoA + H2O = citrate + CoA + H(+)</text>
        <dbReference type="Rhea" id="RHEA:16845"/>
        <dbReference type="ChEBI" id="CHEBI:15377"/>
        <dbReference type="ChEBI" id="CHEBI:15378"/>
        <dbReference type="ChEBI" id="CHEBI:16452"/>
        <dbReference type="ChEBI" id="CHEBI:16947"/>
        <dbReference type="ChEBI" id="CHEBI:57287"/>
        <dbReference type="ChEBI" id="CHEBI:57288"/>
        <dbReference type="EC" id="2.3.3.16"/>
    </reaction>
</comment>
<dbReference type="PROSITE" id="PS00480">
    <property type="entry name" value="CITRATE_SYNTHASE"/>
    <property type="match status" value="1"/>
</dbReference>
<dbReference type="InterPro" id="IPR036969">
    <property type="entry name" value="Citrate_synthase_sf"/>
</dbReference>
<keyword evidence="3 9" id="KW-0816">Tricarboxylic acid cycle</keyword>
<dbReference type="Pfam" id="PF00285">
    <property type="entry name" value="Citrate_synt"/>
    <property type="match status" value="1"/>
</dbReference>
<dbReference type="InterPro" id="IPR016142">
    <property type="entry name" value="Citrate_synth-like_lrg_a-sub"/>
</dbReference>
<comment type="caution">
    <text evidence="11">The sequence shown here is derived from an EMBL/GenBank/DDBJ whole genome shotgun (WGS) entry which is preliminary data.</text>
</comment>
<evidence type="ECO:0000256" key="3">
    <source>
        <dbReference type="ARBA" id="ARBA00022532"/>
    </source>
</evidence>
<evidence type="ECO:0000256" key="9">
    <source>
        <dbReference type="RuleBase" id="RU003370"/>
    </source>
</evidence>
<gene>
    <name evidence="11" type="ORF">CLV55_102266</name>
</gene>
<accession>A0A328YLB6</accession>
<evidence type="ECO:0000313" key="12">
    <source>
        <dbReference type="Proteomes" id="UP000248840"/>
    </source>
</evidence>
<dbReference type="EMBL" id="QLSZ01000002">
    <property type="protein sequence ID" value="RAR74330.1"/>
    <property type="molecule type" value="Genomic_DNA"/>
</dbReference>
<sequence length="427" mass="47977">MSKTAILEYDGNKYEFPVIVGSENEPAIDIEKLRALTGAITLDPGYKNSGSCKSDITFLDGEEGILRYRGYAIEDLAEKANFLEVSYLVIFGELPTKNQLEKFENDIRKYTLVNEEMKNIIDGFPKTAHPMGVLSSLTSALTAFNPKVVNVENEKEMYEAVCKTMAKFLVIATWTYRKMMGYPLNYYDNTKGYVENFMHLMFGLPTGPYTQNKVVIDALDKLFILHADHEQNCSTSTVRIVGSSHAGLFASISAGVSALWGPLHGGANQAVLEMLEAIQKDGGDADKYLAKAKDKDDPFRLMGFGHRVYKNFDPRAKIIKKAADEVLSTLGVDDPILQIAKKLEEAALVDDYFVSRKLYPNVDFYSGIIYRALGIPTDMFTVLFAIGRLPGWIAQWKEMRVNKEPIGRPRQVYTGYPLRDFVPMDKR</sequence>
<proteinExistence type="inferred from homology"/>
<dbReference type="UniPathway" id="UPA00223">
    <property type="reaction ID" value="UER00717"/>
</dbReference>
<dbReference type="FunFam" id="1.10.230.10:FF:000002">
    <property type="entry name" value="Citrate synthase"/>
    <property type="match status" value="1"/>
</dbReference>
<protein>
    <recommendedName>
        <fullName evidence="6 7">Citrate synthase</fullName>
    </recommendedName>
</protein>
<dbReference type="NCBIfam" id="TIGR01798">
    <property type="entry name" value="cit_synth_I"/>
    <property type="match status" value="1"/>
</dbReference>
<dbReference type="OrthoDB" id="9800864at2"/>
<dbReference type="GO" id="GO:0036440">
    <property type="term" value="F:citrate synthase activity"/>
    <property type="evidence" value="ECO:0007669"/>
    <property type="project" value="UniProtKB-EC"/>
</dbReference>
<dbReference type="NCBIfam" id="NF004126">
    <property type="entry name" value="PRK05614.1"/>
    <property type="match status" value="1"/>
</dbReference>
<dbReference type="PRINTS" id="PR00143">
    <property type="entry name" value="CITRTSNTHASE"/>
</dbReference>
<dbReference type="RefSeq" id="WP_112112464.1">
    <property type="nucleotide sequence ID" value="NZ_QLSZ01000002.1"/>
</dbReference>
<feature type="active site" evidence="8">
    <location>
        <position position="363"/>
    </location>
</feature>
<evidence type="ECO:0000256" key="4">
    <source>
        <dbReference type="ARBA" id="ARBA00022679"/>
    </source>
</evidence>
<evidence type="ECO:0000256" key="10">
    <source>
        <dbReference type="RuleBase" id="RU003406"/>
    </source>
</evidence>
<evidence type="ECO:0000256" key="7">
    <source>
        <dbReference type="PIRNR" id="PIRNR001369"/>
    </source>
</evidence>
<name>A0A328YLB6_9FLAO</name>
<comment type="similarity">
    <text evidence="2 7 10">Belongs to the citrate synthase family.</text>
</comment>